<sequence length="76" mass="8903">MLQIRPRNTVFVFTIYNKTVRALVKENKSHFFFEDHWADDHVQDVEARDEAEAIAVIQGRFPPEDGFIIAAISERR</sequence>
<evidence type="ECO:0000313" key="1">
    <source>
        <dbReference type="EMBL" id="TCS61273.1"/>
    </source>
</evidence>
<reference evidence="1 2" key="1">
    <citation type="submission" date="2019-03" db="EMBL/GenBank/DDBJ databases">
        <title>Genomic Encyclopedia of Type Strains, Phase IV (KMG-IV): sequencing the most valuable type-strain genomes for metagenomic binning, comparative biology and taxonomic classification.</title>
        <authorList>
            <person name="Goeker M."/>
        </authorList>
    </citation>
    <scope>NUCLEOTIDE SEQUENCE [LARGE SCALE GENOMIC DNA]</scope>
    <source>
        <strain evidence="1 2">DSM 101688</strain>
    </source>
</reference>
<dbReference type="AlphaFoldDB" id="A0A4R3J8M6"/>
<comment type="caution">
    <text evidence="1">The sequence shown here is derived from an EMBL/GenBank/DDBJ whole genome shotgun (WGS) entry which is preliminary data.</text>
</comment>
<accession>A0A4R3J8M6</accession>
<gene>
    <name evidence="1" type="ORF">EDD55_10872</name>
</gene>
<dbReference type="EMBL" id="SLZW01000008">
    <property type="protein sequence ID" value="TCS61273.1"/>
    <property type="molecule type" value="Genomic_DNA"/>
</dbReference>
<keyword evidence="2" id="KW-1185">Reference proteome</keyword>
<proteinExistence type="predicted"/>
<dbReference type="Proteomes" id="UP000295304">
    <property type="component" value="Unassembled WGS sequence"/>
</dbReference>
<name>A0A4R3J8M6_9PROT</name>
<evidence type="ECO:0000313" key="2">
    <source>
        <dbReference type="Proteomes" id="UP000295304"/>
    </source>
</evidence>
<protein>
    <submittedName>
        <fullName evidence="1">Uncharacterized protein</fullName>
    </submittedName>
</protein>
<organism evidence="1 2">
    <name type="scientific">Varunaivibrio sulfuroxidans</name>
    <dbReference type="NCBI Taxonomy" id="1773489"/>
    <lineage>
        <taxon>Bacteria</taxon>
        <taxon>Pseudomonadati</taxon>
        <taxon>Pseudomonadota</taxon>
        <taxon>Alphaproteobacteria</taxon>
        <taxon>Rhodospirillales</taxon>
        <taxon>Magnetovibrionaceae</taxon>
        <taxon>Varunaivibrio</taxon>
    </lineage>
</organism>